<reference evidence="1 2" key="1">
    <citation type="submission" date="2018-12" db="EMBL/GenBank/DDBJ databases">
        <title>Sphingomonas sp. HMF7854 Genome sequencing and assembly.</title>
        <authorList>
            <person name="Cha I."/>
            <person name="Kang H."/>
            <person name="Kim H."/>
            <person name="Kang J."/>
            <person name="Joh K."/>
        </authorList>
    </citation>
    <scope>NUCLEOTIDE SEQUENCE [LARGE SCALE GENOMIC DNA]</scope>
    <source>
        <strain evidence="1 2">HMF7854</strain>
    </source>
</reference>
<dbReference type="EMBL" id="RWJF01000001">
    <property type="protein sequence ID" value="RST31069.1"/>
    <property type="molecule type" value="Genomic_DNA"/>
</dbReference>
<evidence type="ECO:0000313" key="2">
    <source>
        <dbReference type="Proteomes" id="UP000274661"/>
    </source>
</evidence>
<name>A0A3R9WSZ5_9SPHN</name>
<gene>
    <name evidence="1" type="ORF">HMF7854_09635</name>
</gene>
<dbReference type="AlphaFoldDB" id="A0A3R9WSZ5"/>
<comment type="caution">
    <text evidence="1">The sequence shown here is derived from an EMBL/GenBank/DDBJ whole genome shotgun (WGS) entry which is preliminary data.</text>
</comment>
<protein>
    <recommendedName>
        <fullName evidence="3">Peptidase MA-like domain-containing protein</fullName>
    </recommendedName>
</protein>
<evidence type="ECO:0000313" key="1">
    <source>
        <dbReference type="EMBL" id="RST31069.1"/>
    </source>
</evidence>
<keyword evidence="2" id="KW-1185">Reference proteome</keyword>
<accession>A0A3R9WSZ5</accession>
<dbReference type="OrthoDB" id="7426880at2"/>
<sequence length="213" mass="23367">MYAALALLLLSPLAVPPLLAFPYRAQVAGHAIYSEAPIDPRLPTLVHLADDKVRRSPLSRSLELTQPIFLTAGGWRWLYLANVAHGAFAFTRPLAESIVVNRSDVVRDEVSSTLIAGAHRSLSGVLAHEMTHTAIRARFGLLADWRFPAWLREGYCDEVAGGGSLSDDEAEQLVRSGQDRPALLYWRGRKQVEAELRANGGSVERLFAAHGAY</sequence>
<dbReference type="Proteomes" id="UP000274661">
    <property type="component" value="Unassembled WGS sequence"/>
</dbReference>
<organism evidence="1 2">
    <name type="scientific">Sphingomonas ginkgonis</name>
    <dbReference type="NCBI Taxonomy" id="2315330"/>
    <lineage>
        <taxon>Bacteria</taxon>
        <taxon>Pseudomonadati</taxon>
        <taxon>Pseudomonadota</taxon>
        <taxon>Alphaproteobacteria</taxon>
        <taxon>Sphingomonadales</taxon>
        <taxon>Sphingomonadaceae</taxon>
        <taxon>Sphingomonas</taxon>
    </lineage>
</organism>
<evidence type="ECO:0008006" key="3">
    <source>
        <dbReference type="Google" id="ProtNLM"/>
    </source>
</evidence>
<proteinExistence type="predicted"/>